<keyword evidence="1" id="KW-0812">Transmembrane</keyword>
<keyword evidence="1" id="KW-1133">Transmembrane helix</keyword>
<dbReference type="AlphaFoldDB" id="A0A414ZQF2"/>
<dbReference type="Proteomes" id="UP000285865">
    <property type="component" value="Unassembled WGS sequence"/>
</dbReference>
<reference evidence="2 3" key="1">
    <citation type="submission" date="2018-08" db="EMBL/GenBank/DDBJ databases">
        <title>A genome reference for cultivated species of the human gut microbiota.</title>
        <authorList>
            <person name="Zou Y."/>
            <person name="Xue W."/>
            <person name="Luo G."/>
        </authorList>
    </citation>
    <scope>NUCLEOTIDE SEQUENCE [LARGE SCALE GENOMIC DNA]</scope>
    <source>
        <strain evidence="2 3">AM16-11</strain>
    </source>
</reference>
<feature type="transmembrane region" description="Helical" evidence="1">
    <location>
        <begin position="61"/>
        <end position="78"/>
    </location>
</feature>
<evidence type="ECO:0000313" key="3">
    <source>
        <dbReference type="Proteomes" id="UP000285865"/>
    </source>
</evidence>
<sequence>MNSEKEAKIINILNKAEQIRNNNKSILDAKLGKIKSGYIICIGGSFVGMIIGIIWGSSGGVFAAMIYGVLCAAIGGSFKTFLERAVLVLPDCFVHTGNFVASFIIGIIKGIIYLIVCAVMALFETIKNIWNSKRIIKKIDTIIDDDNKSVKLIRDYLEYSRCVSDEKHTVLKELVTDGGKLHDNSFAKLIIEYDVNYAVNELNHRLDLLEKNQDVVREI</sequence>
<keyword evidence="1" id="KW-0472">Membrane</keyword>
<accession>A0A414ZQF2</accession>
<dbReference type="RefSeq" id="WP_015569332.1">
    <property type="nucleotide sequence ID" value="NZ_QRKN01000001.1"/>
</dbReference>
<comment type="caution">
    <text evidence="2">The sequence shown here is derived from an EMBL/GenBank/DDBJ whole genome shotgun (WGS) entry which is preliminary data.</text>
</comment>
<feature type="transmembrane region" description="Helical" evidence="1">
    <location>
        <begin position="37"/>
        <end position="55"/>
    </location>
</feature>
<protein>
    <submittedName>
        <fullName evidence="2">Uncharacterized protein</fullName>
    </submittedName>
</protein>
<organism evidence="2 3">
    <name type="scientific">Agathobacter rectalis</name>
    <dbReference type="NCBI Taxonomy" id="39491"/>
    <lineage>
        <taxon>Bacteria</taxon>
        <taxon>Bacillati</taxon>
        <taxon>Bacillota</taxon>
        <taxon>Clostridia</taxon>
        <taxon>Lachnospirales</taxon>
        <taxon>Lachnospiraceae</taxon>
        <taxon>Agathobacter</taxon>
    </lineage>
</organism>
<proteinExistence type="predicted"/>
<evidence type="ECO:0000313" key="2">
    <source>
        <dbReference type="EMBL" id="RHI25444.1"/>
    </source>
</evidence>
<evidence type="ECO:0000256" key="1">
    <source>
        <dbReference type="SAM" id="Phobius"/>
    </source>
</evidence>
<dbReference type="EMBL" id="QRKN01000001">
    <property type="protein sequence ID" value="RHI25444.1"/>
    <property type="molecule type" value="Genomic_DNA"/>
</dbReference>
<name>A0A414ZQF2_9FIRM</name>
<gene>
    <name evidence="2" type="ORF">DW172_01765</name>
</gene>